<evidence type="ECO:0000313" key="3">
    <source>
        <dbReference type="EMBL" id="OZC35874.1"/>
    </source>
</evidence>
<sequence>MNGNSRDSLQIRESVRKIGTTRRSVSGTYMFRGETPIQFESTLERDFLIRKAFSRSVLNVVSQPIRIPFQTRGGRNFHYTPDFLVYYRLGSRDYLDYPLPMLVEVKPESEWQARWRDWLPKWKAAYRYAREQGWLFKIHDESRIRDQALRNIKFLERFSRMSFPETETGDLIQNLSEMGSAPVHYLLSRHYPGIYRPQGLAHIWHLLSTHKLECDMSRLLNDTTTVWVTADE</sequence>
<proteinExistence type="predicted"/>
<comment type="caution">
    <text evidence="3">The sequence shown here is derived from an EMBL/GenBank/DDBJ whole genome shotgun (WGS) entry which is preliminary data.</text>
</comment>
<evidence type="ECO:0000259" key="2">
    <source>
        <dbReference type="Pfam" id="PF08722"/>
    </source>
</evidence>
<keyword evidence="3" id="KW-0540">Nuclease</keyword>
<dbReference type="InterPro" id="IPR014832">
    <property type="entry name" value="TnsA_C"/>
</dbReference>
<keyword evidence="3" id="KW-0378">Hydrolase</keyword>
<keyword evidence="4" id="KW-1185">Reference proteome</keyword>
<reference evidence="3 4" key="1">
    <citation type="submission" date="2017-06" db="EMBL/GenBank/DDBJ databases">
        <title>Draft genome sequence of the halophilic bacterium Marinobacter vinifirmus FB1.</title>
        <authorList>
            <person name="Stepanov V.G."/>
            <person name="Roberts D.J."/>
            <person name="Fox G.E."/>
        </authorList>
    </citation>
    <scope>NUCLEOTIDE SEQUENCE [LARGE SCALE GENOMIC DNA]</scope>
    <source>
        <strain evidence="3 4">FB1</strain>
    </source>
</reference>
<evidence type="ECO:0000313" key="4">
    <source>
        <dbReference type="Proteomes" id="UP000216984"/>
    </source>
</evidence>
<keyword evidence="3" id="KW-0255">Endonuclease</keyword>
<feature type="domain" description="TnsA endonuclease C-terminal" evidence="1">
    <location>
        <begin position="144"/>
        <end position="216"/>
    </location>
</feature>
<feature type="domain" description="TnsA endonuclease N-terminal" evidence="2">
    <location>
        <begin position="55"/>
        <end position="141"/>
    </location>
</feature>
<dbReference type="AlphaFoldDB" id="A0A7Z1IMC1"/>
<dbReference type="EMBL" id="NEFY01000007">
    <property type="protein sequence ID" value="OZC35874.1"/>
    <property type="molecule type" value="Genomic_DNA"/>
</dbReference>
<dbReference type="Pfam" id="PF08721">
    <property type="entry name" value="Tn7_Tnp_TnsA_C"/>
    <property type="match status" value="1"/>
</dbReference>
<gene>
    <name evidence="3" type="ORF">B9Q17_12395</name>
</gene>
<protein>
    <submittedName>
        <fullName evidence="3">Heteromeric transposase endonuclease subunit TnsA</fullName>
    </submittedName>
</protein>
<name>A0A7Z1IMC1_9GAMM</name>
<dbReference type="InterPro" id="IPR014833">
    <property type="entry name" value="TnsA_N"/>
</dbReference>
<accession>A0A7Z1IMC1</accession>
<dbReference type="Proteomes" id="UP000216984">
    <property type="component" value="Unassembled WGS sequence"/>
</dbReference>
<evidence type="ECO:0000259" key="1">
    <source>
        <dbReference type="Pfam" id="PF08721"/>
    </source>
</evidence>
<organism evidence="3 4">
    <name type="scientific">Marinobacter vinifirmus</name>
    <dbReference type="NCBI Taxonomy" id="355591"/>
    <lineage>
        <taxon>Bacteria</taxon>
        <taxon>Pseudomonadati</taxon>
        <taxon>Pseudomonadota</taxon>
        <taxon>Gammaproteobacteria</taxon>
        <taxon>Pseudomonadales</taxon>
        <taxon>Marinobacteraceae</taxon>
        <taxon>Marinobacter</taxon>
    </lineage>
</organism>
<dbReference type="Pfam" id="PF08722">
    <property type="entry name" value="Tn7_TnsA-like_N"/>
    <property type="match status" value="1"/>
</dbReference>
<dbReference type="GO" id="GO:0004519">
    <property type="term" value="F:endonuclease activity"/>
    <property type="evidence" value="ECO:0007669"/>
    <property type="project" value="UniProtKB-KW"/>
</dbReference>